<dbReference type="Proteomes" id="UP000065521">
    <property type="component" value="Unassembled WGS sequence"/>
</dbReference>
<name>A0A102KU75_9BURK</name>
<keyword evidence="1" id="KW-1133">Transmembrane helix</keyword>
<evidence type="ECO:0000313" key="2">
    <source>
        <dbReference type="EMBL" id="KUZ85994.1"/>
    </source>
</evidence>
<keyword evidence="1" id="KW-0812">Transmembrane</keyword>
<accession>A0A102KU75</accession>
<proteinExistence type="predicted"/>
<feature type="transmembrane region" description="Helical" evidence="1">
    <location>
        <begin position="73"/>
        <end position="98"/>
    </location>
</feature>
<dbReference type="RefSeq" id="WP_059612379.1">
    <property type="nucleotide sequence ID" value="NZ_JBGRUP010000007.1"/>
</dbReference>
<reference evidence="2 3" key="1">
    <citation type="submission" date="2015-11" db="EMBL/GenBank/DDBJ databases">
        <title>Expanding the genomic diversity of Burkholderia species for the development of highly accurate diagnostics.</title>
        <authorList>
            <person name="Sahl J."/>
            <person name="Keim P."/>
            <person name="Wagner D."/>
        </authorList>
    </citation>
    <scope>NUCLEOTIDE SEQUENCE [LARGE SCALE GENOMIC DNA]</scope>
    <source>
        <strain evidence="2 3">RF32-BP4</strain>
    </source>
</reference>
<sequence>MSGVSHDLVGDTIALGTFALLYLAGLGLALWRIRAAGQRGKVYWIVCAALLIGGAGAMFAGQSPGSNLGEMPGGFALGVEAVLGGLAMVAAGCAWLMLRARREP</sequence>
<keyword evidence="1" id="KW-0472">Membrane</keyword>
<dbReference type="EMBL" id="LOTN01000051">
    <property type="protein sequence ID" value="KUZ85994.1"/>
    <property type="molecule type" value="Genomic_DNA"/>
</dbReference>
<organism evidence="2 3">
    <name type="scientific">Burkholderia ubonensis</name>
    <dbReference type="NCBI Taxonomy" id="101571"/>
    <lineage>
        <taxon>Bacteria</taxon>
        <taxon>Pseudomonadati</taxon>
        <taxon>Pseudomonadota</taxon>
        <taxon>Betaproteobacteria</taxon>
        <taxon>Burkholderiales</taxon>
        <taxon>Burkholderiaceae</taxon>
        <taxon>Burkholderia</taxon>
        <taxon>Burkholderia cepacia complex</taxon>
    </lineage>
</organism>
<dbReference type="AlphaFoldDB" id="A0A102KU75"/>
<comment type="caution">
    <text evidence="2">The sequence shown here is derived from an EMBL/GenBank/DDBJ whole genome shotgun (WGS) entry which is preliminary data.</text>
</comment>
<evidence type="ECO:0000256" key="1">
    <source>
        <dbReference type="SAM" id="Phobius"/>
    </source>
</evidence>
<feature type="transmembrane region" description="Helical" evidence="1">
    <location>
        <begin position="12"/>
        <end position="30"/>
    </location>
</feature>
<protein>
    <submittedName>
        <fullName evidence="2">Uncharacterized protein</fullName>
    </submittedName>
</protein>
<evidence type="ECO:0000313" key="3">
    <source>
        <dbReference type="Proteomes" id="UP000065521"/>
    </source>
</evidence>
<feature type="transmembrane region" description="Helical" evidence="1">
    <location>
        <begin position="42"/>
        <end position="61"/>
    </location>
</feature>
<gene>
    <name evidence="2" type="ORF">WI38_24160</name>
</gene>